<accession>A0A818J291</accession>
<comment type="caution">
    <text evidence="8">The sequence shown here is derived from an EMBL/GenBank/DDBJ whole genome shotgun (WGS) entry which is preliminary data.</text>
</comment>
<dbReference type="CDD" id="cd16449">
    <property type="entry name" value="RING-HC"/>
    <property type="match status" value="1"/>
</dbReference>
<reference evidence="8" key="1">
    <citation type="submission" date="2021-02" db="EMBL/GenBank/DDBJ databases">
        <authorList>
            <person name="Nowell W R."/>
        </authorList>
    </citation>
    <scope>NUCLEOTIDE SEQUENCE</scope>
</reference>
<organism evidence="8 9">
    <name type="scientific">Adineta steineri</name>
    <dbReference type="NCBI Taxonomy" id="433720"/>
    <lineage>
        <taxon>Eukaryota</taxon>
        <taxon>Metazoa</taxon>
        <taxon>Spiralia</taxon>
        <taxon>Gnathifera</taxon>
        <taxon>Rotifera</taxon>
        <taxon>Eurotatoria</taxon>
        <taxon>Bdelloidea</taxon>
        <taxon>Adinetida</taxon>
        <taxon>Adinetidae</taxon>
        <taxon>Adineta</taxon>
    </lineage>
</organism>
<feature type="region of interest" description="Disordered" evidence="5">
    <location>
        <begin position="449"/>
        <end position="501"/>
    </location>
</feature>
<evidence type="ECO:0000313" key="9">
    <source>
        <dbReference type="Proteomes" id="UP000663868"/>
    </source>
</evidence>
<dbReference type="AlphaFoldDB" id="A0A818J291"/>
<dbReference type="InterPro" id="IPR001841">
    <property type="entry name" value="Znf_RING"/>
</dbReference>
<evidence type="ECO:0000256" key="3">
    <source>
        <dbReference type="ARBA" id="ARBA00022833"/>
    </source>
</evidence>
<dbReference type="Proteomes" id="UP000663868">
    <property type="component" value="Unassembled WGS sequence"/>
</dbReference>
<evidence type="ECO:0000256" key="2">
    <source>
        <dbReference type="ARBA" id="ARBA00022771"/>
    </source>
</evidence>
<dbReference type="InterPro" id="IPR018957">
    <property type="entry name" value="Znf_C3HC4_RING-type"/>
</dbReference>
<dbReference type="Gene3D" id="3.30.40.10">
    <property type="entry name" value="Zinc/RING finger domain, C3HC4 (zinc finger)"/>
    <property type="match status" value="1"/>
</dbReference>
<evidence type="ECO:0000259" key="6">
    <source>
        <dbReference type="PROSITE" id="PS50089"/>
    </source>
</evidence>
<feature type="region of interest" description="Disordered" evidence="5">
    <location>
        <begin position="378"/>
        <end position="436"/>
    </location>
</feature>
<feature type="compositionally biased region" description="Polar residues" evidence="5">
    <location>
        <begin position="402"/>
        <end position="436"/>
    </location>
</feature>
<dbReference type="SUPFAM" id="SSF50969">
    <property type="entry name" value="YVTN repeat-like/Quinoprotein amine dehydrogenase"/>
    <property type="match status" value="1"/>
</dbReference>
<dbReference type="InterPro" id="IPR017907">
    <property type="entry name" value="Znf_RING_CS"/>
</dbReference>
<dbReference type="SUPFAM" id="SSF57850">
    <property type="entry name" value="RING/U-box"/>
    <property type="match status" value="1"/>
</dbReference>
<gene>
    <name evidence="7" type="ORF">IZO911_LOCUS3725</name>
    <name evidence="8" type="ORF">KXQ929_LOCUS1800</name>
</gene>
<dbReference type="Pfam" id="PF00097">
    <property type="entry name" value="zf-C3HC4"/>
    <property type="match status" value="1"/>
</dbReference>
<dbReference type="EMBL" id="CAJOBB010000051">
    <property type="protein sequence ID" value="CAF3533488.1"/>
    <property type="molecule type" value="Genomic_DNA"/>
</dbReference>
<protein>
    <recommendedName>
        <fullName evidence="6">RING-type domain-containing protein</fullName>
    </recommendedName>
</protein>
<name>A0A818J291_9BILA</name>
<dbReference type="Proteomes" id="UP000663860">
    <property type="component" value="Unassembled WGS sequence"/>
</dbReference>
<proteinExistence type="predicted"/>
<sequence length="1065" mass="120926">MSRVASNIPIARFNNGGGQLPKSIISRSSSNASSINGIGGGEKRAFNVRSAAPPPIQKETVHACPLCNGEYKDPRVLPCTHTYCFNCIRDKLIKNSRLTCPKCHYQAHPFDETNLRDLPPNLILSQEWRIGARPIPSIPQPKKHIAYQPTSSTSSSSQLIIPQTQILLEHDRHKSIINEIDGHDIIPTNGTNLNGIASIVNAFNRSSGTGENGNRLSRSSSVSSIQPIVSDLIKIYSEATAPKSQRTDHIITTTDKHDELIKIFEQARNNGYQEQRTSSPLNGKQSSQAYEEVTEEITWDHLVHGTIPVASSFPEQLQTAKENHHHPFEIQERPISIMSSNLDNLREMIESIHRQSPKKSPTPQYIPIIDTQLNHHLSPISHTHHNNNNNNDDEDINTNHTLNSMNSQRQRFRQTSNTDSVQSGTSDIISRRSPTTPIIYNIHPRMNTTSTYQQQQQDDKISQSSSRRSSDRFPPPPQNLETPQSSHNGTAKQRSTSSLSYRSSINDDLHEQLITPEIKIPQTERFNLNDNILPTFHRNNSSQLVSNSSTSINRPPPMVHERETYYYRQEENNLSPPSTLSTPTNVTSRVETLLSDQKRLEHEIEEQIRRLKYDFDDVRKQIDRKQSSIHNEVKNIAARLDDDITEHYHRKQKIYADLAADTNTVGTELERLKSNTNNNKQQLWDNLEEIELNIRNIRQAVEQHKEPHSALTFAEGRHTIGADTIGQITYNGIETHRNYTTTSSSSIPTVEQPITNLTPYKYIKMDHLSTLEPEAIAITENNKKILLGICNKLFVLNEYGDTLKTIPLTPSIRGIALSKIYQTHDIAYISHGETVSMIDIESGLTLDCVKETESSEESGTFLPLGIDTDNIRGCVYVCDYRNSSIIKFDDKLEFITQWRIYNHSDKYDEARPKLISVHGQRLYMIVEHSCKPYYNQGIAYTFSLHICDVNTGNIIKIIDADLLSTQRLRWPCSVHAINNEKCYILDTMTSGKYFNGQWQKHWSRVLEIRPNDPNVVTELFQLDSEAATMALTKQTMIIAANGEILFVDLAFVQQSHNGYEQNIHN</sequence>
<evidence type="ECO:0000256" key="5">
    <source>
        <dbReference type="SAM" id="MobiDB-lite"/>
    </source>
</evidence>
<dbReference type="PROSITE" id="PS50089">
    <property type="entry name" value="ZF_RING_2"/>
    <property type="match status" value="1"/>
</dbReference>
<evidence type="ECO:0000256" key="1">
    <source>
        <dbReference type="ARBA" id="ARBA00022723"/>
    </source>
</evidence>
<dbReference type="GO" id="GO:0008270">
    <property type="term" value="F:zinc ion binding"/>
    <property type="evidence" value="ECO:0007669"/>
    <property type="project" value="UniProtKB-KW"/>
</dbReference>
<keyword evidence="2 4" id="KW-0863">Zinc-finger</keyword>
<dbReference type="EMBL" id="CAJNOE010000020">
    <property type="protein sequence ID" value="CAF0744113.1"/>
    <property type="molecule type" value="Genomic_DNA"/>
</dbReference>
<dbReference type="SMART" id="SM00184">
    <property type="entry name" value="RING"/>
    <property type="match status" value="1"/>
</dbReference>
<dbReference type="InterPro" id="IPR011042">
    <property type="entry name" value="6-blade_b-propeller_TolB-like"/>
</dbReference>
<dbReference type="InterPro" id="IPR011044">
    <property type="entry name" value="Quino_amine_DH_bsu"/>
</dbReference>
<dbReference type="InterPro" id="IPR013083">
    <property type="entry name" value="Znf_RING/FYVE/PHD"/>
</dbReference>
<dbReference type="PROSITE" id="PS00518">
    <property type="entry name" value="ZF_RING_1"/>
    <property type="match status" value="1"/>
</dbReference>
<evidence type="ECO:0000313" key="8">
    <source>
        <dbReference type="EMBL" id="CAF3533488.1"/>
    </source>
</evidence>
<feature type="compositionally biased region" description="Polar residues" evidence="5">
    <location>
        <begin position="479"/>
        <end position="494"/>
    </location>
</feature>
<dbReference type="Gene3D" id="2.120.10.30">
    <property type="entry name" value="TolB, C-terminal domain"/>
    <property type="match status" value="1"/>
</dbReference>
<keyword evidence="3" id="KW-0862">Zinc</keyword>
<keyword evidence="1" id="KW-0479">Metal-binding</keyword>
<evidence type="ECO:0000313" key="7">
    <source>
        <dbReference type="EMBL" id="CAF0744113.1"/>
    </source>
</evidence>
<feature type="domain" description="RING-type" evidence="6">
    <location>
        <begin position="64"/>
        <end position="104"/>
    </location>
</feature>
<evidence type="ECO:0000256" key="4">
    <source>
        <dbReference type="PROSITE-ProRule" id="PRU00175"/>
    </source>
</evidence>